<keyword evidence="2" id="KW-1185">Reference proteome</keyword>
<name>A0A2H3D958_ARMGA</name>
<evidence type="ECO:0000313" key="2">
    <source>
        <dbReference type="Proteomes" id="UP000217790"/>
    </source>
</evidence>
<gene>
    <name evidence="1" type="ORF">ARMGADRAFT_1018236</name>
</gene>
<sequence length="56" mass="6454">MLSYVSDEIKLLQEGQSLTDASTRPLARLEQMGDEFIQSIFPFDLLKCTRIDFCHC</sequence>
<evidence type="ECO:0000313" key="1">
    <source>
        <dbReference type="EMBL" id="PBK84823.1"/>
    </source>
</evidence>
<accession>A0A2H3D958</accession>
<protein>
    <submittedName>
        <fullName evidence="1">Uncharacterized protein</fullName>
    </submittedName>
</protein>
<dbReference type="EMBL" id="KZ293695">
    <property type="protein sequence ID" value="PBK84823.1"/>
    <property type="molecule type" value="Genomic_DNA"/>
</dbReference>
<dbReference type="InParanoid" id="A0A2H3D958"/>
<reference evidence="2" key="1">
    <citation type="journal article" date="2017" name="Nat. Ecol. Evol.">
        <title>Genome expansion and lineage-specific genetic innovations in the forest pathogenic fungi Armillaria.</title>
        <authorList>
            <person name="Sipos G."/>
            <person name="Prasanna A.N."/>
            <person name="Walter M.C."/>
            <person name="O'Connor E."/>
            <person name="Balint B."/>
            <person name="Krizsan K."/>
            <person name="Kiss B."/>
            <person name="Hess J."/>
            <person name="Varga T."/>
            <person name="Slot J."/>
            <person name="Riley R."/>
            <person name="Boka B."/>
            <person name="Rigling D."/>
            <person name="Barry K."/>
            <person name="Lee J."/>
            <person name="Mihaltcheva S."/>
            <person name="LaButti K."/>
            <person name="Lipzen A."/>
            <person name="Waldron R."/>
            <person name="Moloney N.M."/>
            <person name="Sperisen C."/>
            <person name="Kredics L."/>
            <person name="Vagvoelgyi C."/>
            <person name="Patrignani A."/>
            <person name="Fitzpatrick D."/>
            <person name="Nagy I."/>
            <person name="Doyle S."/>
            <person name="Anderson J.B."/>
            <person name="Grigoriev I.V."/>
            <person name="Gueldener U."/>
            <person name="Muensterkoetter M."/>
            <person name="Nagy L.G."/>
        </authorList>
    </citation>
    <scope>NUCLEOTIDE SEQUENCE [LARGE SCALE GENOMIC DNA]</scope>
    <source>
        <strain evidence="2">Ar21-2</strain>
    </source>
</reference>
<dbReference type="AlphaFoldDB" id="A0A2H3D958"/>
<organism evidence="1 2">
    <name type="scientific">Armillaria gallica</name>
    <name type="common">Bulbous honey fungus</name>
    <name type="synonym">Armillaria bulbosa</name>
    <dbReference type="NCBI Taxonomy" id="47427"/>
    <lineage>
        <taxon>Eukaryota</taxon>
        <taxon>Fungi</taxon>
        <taxon>Dikarya</taxon>
        <taxon>Basidiomycota</taxon>
        <taxon>Agaricomycotina</taxon>
        <taxon>Agaricomycetes</taxon>
        <taxon>Agaricomycetidae</taxon>
        <taxon>Agaricales</taxon>
        <taxon>Marasmiineae</taxon>
        <taxon>Physalacriaceae</taxon>
        <taxon>Armillaria</taxon>
    </lineage>
</organism>
<proteinExistence type="predicted"/>
<dbReference type="Proteomes" id="UP000217790">
    <property type="component" value="Unassembled WGS sequence"/>
</dbReference>